<keyword evidence="3" id="KW-1003">Cell membrane</keyword>
<evidence type="ECO:0000256" key="4">
    <source>
        <dbReference type="ARBA" id="ARBA00022692"/>
    </source>
</evidence>
<dbReference type="PANTHER" id="PTHR32196:SF72">
    <property type="entry name" value="RIBOSE IMPORT PERMEASE PROTEIN RBSC"/>
    <property type="match status" value="1"/>
</dbReference>
<evidence type="ECO:0000313" key="8">
    <source>
        <dbReference type="EMBL" id="MCH4564348.1"/>
    </source>
</evidence>
<keyword evidence="4 7" id="KW-0812">Transmembrane</keyword>
<organism evidence="8 9">
    <name type="scientific">Halomonas flagellata</name>
    <dbReference type="NCBI Taxonomy" id="2920385"/>
    <lineage>
        <taxon>Bacteria</taxon>
        <taxon>Pseudomonadati</taxon>
        <taxon>Pseudomonadota</taxon>
        <taxon>Gammaproteobacteria</taxon>
        <taxon>Oceanospirillales</taxon>
        <taxon>Halomonadaceae</taxon>
        <taxon>Halomonas</taxon>
    </lineage>
</organism>
<dbReference type="Proteomes" id="UP001202117">
    <property type="component" value="Unassembled WGS sequence"/>
</dbReference>
<dbReference type="RefSeq" id="WP_240569009.1">
    <property type="nucleotide sequence ID" value="NZ_JAKVPY010000018.1"/>
</dbReference>
<evidence type="ECO:0000256" key="6">
    <source>
        <dbReference type="ARBA" id="ARBA00023136"/>
    </source>
</evidence>
<dbReference type="Pfam" id="PF02653">
    <property type="entry name" value="BPD_transp_2"/>
    <property type="match status" value="1"/>
</dbReference>
<dbReference type="EMBL" id="JAKVPY010000018">
    <property type="protein sequence ID" value="MCH4564348.1"/>
    <property type="molecule type" value="Genomic_DNA"/>
</dbReference>
<comment type="similarity">
    <text evidence="2">Belongs to the binding-protein-dependent transport system permease family. AraH/RbsC subfamily.</text>
</comment>
<evidence type="ECO:0000256" key="7">
    <source>
        <dbReference type="SAM" id="Phobius"/>
    </source>
</evidence>
<keyword evidence="6 7" id="KW-0472">Membrane</keyword>
<comment type="subcellular location">
    <subcellularLocation>
        <location evidence="1">Cell inner membrane</location>
        <topology evidence="1">Multi-pass membrane protein</topology>
    </subcellularLocation>
</comment>
<feature type="transmembrane region" description="Helical" evidence="7">
    <location>
        <begin position="210"/>
        <end position="230"/>
    </location>
</feature>
<evidence type="ECO:0000256" key="2">
    <source>
        <dbReference type="ARBA" id="ARBA00007942"/>
    </source>
</evidence>
<feature type="transmembrane region" description="Helical" evidence="7">
    <location>
        <begin position="165"/>
        <end position="189"/>
    </location>
</feature>
<evidence type="ECO:0000256" key="1">
    <source>
        <dbReference type="ARBA" id="ARBA00004429"/>
    </source>
</evidence>
<protein>
    <submittedName>
        <fullName evidence="8">ABC transporter permease</fullName>
    </submittedName>
</protein>
<feature type="transmembrane region" description="Helical" evidence="7">
    <location>
        <begin position="294"/>
        <end position="316"/>
    </location>
</feature>
<accession>A0ABS9RWX6</accession>
<comment type="caution">
    <text evidence="8">The sequence shown here is derived from an EMBL/GenBank/DDBJ whole genome shotgun (WGS) entry which is preliminary data.</text>
</comment>
<name>A0ABS9RWX6_9GAMM</name>
<feature type="transmembrane region" description="Helical" evidence="7">
    <location>
        <begin position="6"/>
        <end position="25"/>
    </location>
</feature>
<feature type="transmembrane region" description="Helical" evidence="7">
    <location>
        <begin position="113"/>
        <end position="135"/>
    </location>
</feature>
<dbReference type="PANTHER" id="PTHR32196">
    <property type="entry name" value="ABC TRANSPORTER PERMEASE PROTEIN YPHD-RELATED-RELATED"/>
    <property type="match status" value="1"/>
</dbReference>
<keyword evidence="5 7" id="KW-1133">Transmembrane helix</keyword>
<evidence type="ECO:0000256" key="3">
    <source>
        <dbReference type="ARBA" id="ARBA00022475"/>
    </source>
</evidence>
<evidence type="ECO:0000256" key="5">
    <source>
        <dbReference type="ARBA" id="ARBA00022989"/>
    </source>
</evidence>
<evidence type="ECO:0000313" key="9">
    <source>
        <dbReference type="Proteomes" id="UP001202117"/>
    </source>
</evidence>
<feature type="transmembrane region" description="Helical" evidence="7">
    <location>
        <begin position="242"/>
        <end position="258"/>
    </location>
</feature>
<sequence>MKLYALTFRIVAFLAIVAIISAAFWTQEPSFLSSNNMHALLRHMSVNGLAALGLTFVIVVRHYDLSFPGVASLGAMTLGWLISVGAPLWVAISGCLAMGLVFGITNGIIIARFALPGIVTTIATGGLAIGFSYFYSGGTSISQNLFMSGLLDLNDGRVLGLDKPFVILLSVALVGMVILHGSRFGRAFYATGENPTSAFFSGIPVKPMIVAAYTICGLCACLSIVLLVASSGAANVTAGNQLLMPAFAAVYLGAALFGRPSVLATMAGTMLMSLMLNGFTLLAIPYYYSDAIVSTVLILSITLFDVRIFGALSRVFTIRKEALT</sequence>
<dbReference type="CDD" id="cd06579">
    <property type="entry name" value="TM_PBP1_transp_AraH_like"/>
    <property type="match status" value="1"/>
</dbReference>
<gene>
    <name evidence="8" type="ORF">MKP05_14650</name>
</gene>
<feature type="transmembrane region" description="Helical" evidence="7">
    <location>
        <begin position="270"/>
        <end position="288"/>
    </location>
</feature>
<proteinExistence type="inferred from homology"/>
<keyword evidence="9" id="KW-1185">Reference proteome</keyword>
<feature type="transmembrane region" description="Helical" evidence="7">
    <location>
        <begin position="78"/>
        <end position="101"/>
    </location>
</feature>
<feature type="transmembrane region" description="Helical" evidence="7">
    <location>
        <begin position="46"/>
        <end position="63"/>
    </location>
</feature>
<reference evidence="8 9" key="1">
    <citation type="submission" date="2022-02" db="EMBL/GenBank/DDBJ databases">
        <title>Halomonas fukangensis sp. nov., a halophilic bacterium isolated from a bulk soil of Kalidium foliatum at Fukang.</title>
        <authorList>
            <person name="Huang Y."/>
        </authorList>
    </citation>
    <scope>NUCLEOTIDE SEQUENCE [LARGE SCALE GENOMIC DNA]</scope>
    <source>
        <strain evidence="8 9">EGI 63088</strain>
    </source>
</reference>
<dbReference type="InterPro" id="IPR001851">
    <property type="entry name" value="ABC_transp_permease"/>
</dbReference>